<dbReference type="Pfam" id="PF14134">
    <property type="entry name" value="DUF4301"/>
    <property type="match status" value="1"/>
</dbReference>
<organism evidence="2 3">
    <name type="scientific">Imperialibacter roseus</name>
    <dbReference type="NCBI Taxonomy" id="1324217"/>
    <lineage>
        <taxon>Bacteria</taxon>
        <taxon>Pseudomonadati</taxon>
        <taxon>Bacteroidota</taxon>
        <taxon>Cytophagia</taxon>
        <taxon>Cytophagales</taxon>
        <taxon>Flammeovirgaceae</taxon>
        <taxon>Imperialibacter</taxon>
    </lineage>
</organism>
<evidence type="ECO:0000259" key="1">
    <source>
        <dbReference type="Pfam" id="PF14134"/>
    </source>
</evidence>
<reference evidence="2 3" key="1">
    <citation type="journal article" date="2023" name="Microbiol. Resour. Announc.">
        <title>Complete Genome Sequence of Imperialibacter roseus strain P4T.</title>
        <authorList>
            <person name="Tizabi D.R."/>
            <person name="Bachvaroff T."/>
            <person name="Hill R.T."/>
        </authorList>
    </citation>
    <scope>NUCLEOTIDE SEQUENCE [LARGE SCALE GENOMIC DNA]</scope>
    <source>
        <strain evidence="2 3">P4T</strain>
    </source>
</reference>
<accession>A0ABZ0IQB3</accession>
<protein>
    <submittedName>
        <fullName evidence="2">DUF4301 family protein</fullName>
    </submittedName>
</protein>
<evidence type="ECO:0000313" key="2">
    <source>
        <dbReference type="EMBL" id="WOK06175.1"/>
    </source>
</evidence>
<proteinExistence type="predicted"/>
<keyword evidence="3" id="KW-1185">Reference proteome</keyword>
<dbReference type="InterPro" id="IPR025393">
    <property type="entry name" value="DUF4301"/>
</dbReference>
<sequence length="515" mass="57192">MFSSSDIDFIKKRGSSTDVVEAQIQNFKDDFPPLKLEKAATIGDGLSKLSEKDIDARLKSYESATASKAIVKFVPASGAASRMFKDLFSFMEEYTGSEADYQKLTANQKSGSMFDFFKRLEDFAFYDDLKNAYAKSGTSLEEAHLKRKYVSILEYLLLDRGLGYGQLPKGLLKFHKKNGVARTPAEEHFVEGANYAKSSDGSVKLHFTVSPEHRAKFKEHVAAVQAGYEKQYGVKFEVSFSEQKASTDTIAVDMSNQPFRENDGGLLFRPAGHGALLSNLNDLNADVIFVKNIDNVVPDRLKEDTFVYKKVIASLLLEYQSKIFGFLEKLEAGGATTADLDAMYDFLEKELCTSNHTTARTASAAERSAFLKGKFNRPIRICGMVKNEGEPGGGPFWCKNPDGTVSLQIVESAQVDLKDAGQKKIFEESTHFNPVDLVCGTKDYSGKKFDLMKFTDPKTGFVTEKSKDGKALKAQELPGLWNGSMSNWNTVFVEVPVSTFNPVKKVTDLLKDQHQ</sequence>
<dbReference type="EMBL" id="CP136051">
    <property type="protein sequence ID" value="WOK06175.1"/>
    <property type="molecule type" value="Genomic_DNA"/>
</dbReference>
<dbReference type="InterPro" id="IPR029044">
    <property type="entry name" value="Nucleotide-diphossugar_trans"/>
</dbReference>
<evidence type="ECO:0000313" key="3">
    <source>
        <dbReference type="Proteomes" id="UP001302349"/>
    </source>
</evidence>
<dbReference type="Proteomes" id="UP001302349">
    <property type="component" value="Chromosome"/>
</dbReference>
<feature type="domain" description="DUF4301" evidence="1">
    <location>
        <begin position="4"/>
        <end position="515"/>
    </location>
</feature>
<dbReference type="RefSeq" id="WP_317488909.1">
    <property type="nucleotide sequence ID" value="NZ_CP136051.1"/>
</dbReference>
<gene>
    <name evidence="2" type="ORF">RT717_24160</name>
</gene>
<name>A0ABZ0IQB3_9BACT</name>
<dbReference type="SUPFAM" id="SSF53448">
    <property type="entry name" value="Nucleotide-diphospho-sugar transferases"/>
    <property type="match status" value="1"/>
</dbReference>